<dbReference type="FunFam" id="1.10.1170.10:FF:000002">
    <property type="entry name" value="Baculoviral IAP repeat containing 7"/>
    <property type="match status" value="1"/>
</dbReference>
<evidence type="ECO:0000313" key="9">
    <source>
        <dbReference type="EMBL" id="CRK95837.1"/>
    </source>
</evidence>
<dbReference type="InterPro" id="IPR013083">
    <property type="entry name" value="Znf_RING/FYVE/PHD"/>
</dbReference>
<organism evidence="9 10">
    <name type="scientific">Clunio marinus</name>
    <dbReference type="NCBI Taxonomy" id="568069"/>
    <lineage>
        <taxon>Eukaryota</taxon>
        <taxon>Metazoa</taxon>
        <taxon>Ecdysozoa</taxon>
        <taxon>Arthropoda</taxon>
        <taxon>Hexapoda</taxon>
        <taxon>Insecta</taxon>
        <taxon>Pterygota</taxon>
        <taxon>Neoptera</taxon>
        <taxon>Endopterygota</taxon>
        <taxon>Diptera</taxon>
        <taxon>Nematocera</taxon>
        <taxon>Chironomoidea</taxon>
        <taxon>Chironomidae</taxon>
        <taxon>Clunio</taxon>
    </lineage>
</organism>
<dbReference type="GO" id="GO:0070936">
    <property type="term" value="P:protein K48-linked ubiquitination"/>
    <property type="evidence" value="ECO:0007669"/>
    <property type="project" value="UniProtKB-ARBA"/>
</dbReference>
<keyword evidence="5" id="KW-0862">Zinc</keyword>
<dbReference type="EMBL" id="CVRI01000043">
    <property type="protein sequence ID" value="CRK95837.1"/>
    <property type="molecule type" value="Genomic_DNA"/>
</dbReference>
<feature type="region of interest" description="Disordered" evidence="7">
    <location>
        <begin position="22"/>
        <end position="53"/>
    </location>
</feature>
<dbReference type="Proteomes" id="UP000183832">
    <property type="component" value="Unassembled WGS sequence"/>
</dbReference>
<dbReference type="AlphaFoldDB" id="A0A1J1I6B1"/>
<dbReference type="GO" id="GO:0043027">
    <property type="term" value="F:cysteine-type endopeptidase inhibitor activity involved in apoptotic process"/>
    <property type="evidence" value="ECO:0007669"/>
    <property type="project" value="UniProtKB-ARBA"/>
</dbReference>
<dbReference type="InterPro" id="IPR050784">
    <property type="entry name" value="IAP"/>
</dbReference>
<dbReference type="FunFam" id="3.30.40.10:FF:000184">
    <property type="entry name" value="Baculoviral IAP repeat containing 2"/>
    <property type="match status" value="1"/>
</dbReference>
<dbReference type="Gene3D" id="3.30.40.10">
    <property type="entry name" value="Zinc/RING finger domain, C3HC4 (zinc finger)"/>
    <property type="match status" value="1"/>
</dbReference>
<dbReference type="CDD" id="cd00022">
    <property type="entry name" value="BIR"/>
    <property type="match status" value="2"/>
</dbReference>
<name>A0A1J1I6B1_9DIPT</name>
<dbReference type="GO" id="GO:0022416">
    <property type="term" value="P:chaeta development"/>
    <property type="evidence" value="ECO:0007669"/>
    <property type="project" value="UniProtKB-ARBA"/>
</dbReference>
<evidence type="ECO:0000256" key="1">
    <source>
        <dbReference type="ARBA" id="ARBA00006672"/>
    </source>
</evidence>
<keyword evidence="4 6" id="KW-0863">Zinc-finger</keyword>
<dbReference type="InterPro" id="IPR001841">
    <property type="entry name" value="Znf_RING"/>
</dbReference>
<dbReference type="PANTHER" id="PTHR10044">
    <property type="entry name" value="INHIBITOR OF APOPTOSIS"/>
    <property type="match status" value="1"/>
</dbReference>
<evidence type="ECO:0000259" key="8">
    <source>
        <dbReference type="PROSITE" id="PS50089"/>
    </source>
</evidence>
<feature type="region of interest" description="Disordered" evidence="7">
    <location>
        <begin position="307"/>
        <end position="341"/>
    </location>
</feature>
<dbReference type="Pfam" id="PF13920">
    <property type="entry name" value="zf-C3HC4_3"/>
    <property type="match status" value="1"/>
</dbReference>
<keyword evidence="10" id="KW-1185">Reference proteome</keyword>
<evidence type="ECO:0000256" key="2">
    <source>
        <dbReference type="ARBA" id="ARBA00022703"/>
    </source>
</evidence>
<evidence type="ECO:0000256" key="7">
    <source>
        <dbReference type="SAM" id="MobiDB-lite"/>
    </source>
</evidence>
<dbReference type="Gene3D" id="1.10.1170.10">
    <property type="entry name" value="Inhibitor Of Apoptosis Protein (2mihbC-IAP-1), Chain A"/>
    <property type="match status" value="2"/>
</dbReference>
<dbReference type="GO" id="GO:0031625">
    <property type="term" value="F:ubiquitin protein ligase binding"/>
    <property type="evidence" value="ECO:0007669"/>
    <property type="project" value="UniProtKB-ARBA"/>
</dbReference>
<dbReference type="GO" id="GO:0043066">
    <property type="term" value="P:negative regulation of apoptotic process"/>
    <property type="evidence" value="ECO:0007669"/>
    <property type="project" value="TreeGrafter"/>
</dbReference>
<dbReference type="PANTHER" id="PTHR10044:SF174">
    <property type="entry name" value="DEATH-ASSOCIATED INHIBITOR OF APOPTOSIS 1"/>
    <property type="match status" value="1"/>
</dbReference>
<dbReference type="Pfam" id="PF00653">
    <property type="entry name" value="BIR"/>
    <property type="match status" value="2"/>
</dbReference>
<dbReference type="SMART" id="SM00184">
    <property type="entry name" value="RING"/>
    <property type="match status" value="1"/>
</dbReference>
<dbReference type="FunFam" id="1.10.1170.10:FF:000003">
    <property type="entry name" value="E3 ubiquitin-protein ligase XIAP"/>
    <property type="match status" value="1"/>
</dbReference>
<evidence type="ECO:0000256" key="6">
    <source>
        <dbReference type="PROSITE-ProRule" id="PRU00175"/>
    </source>
</evidence>
<accession>A0A1J1I6B1</accession>
<dbReference type="GO" id="GO:0005829">
    <property type="term" value="C:cytosol"/>
    <property type="evidence" value="ECO:0007669"/>
    <property type="project" value="UniProtKB-ARBA"/>
</dbReference>
<protein>
    <submittedName>
        <fullName evidence="9">CLUMA_CG009286, isoform A</fullName>
    </submittedName>
</protein>
<dbReference type="PROSITE" id="PS50089">
    <property type="entry name" value="ZF_RING_2"/>
    <property type="match status" value="1"/>
</dbReference>
<comment type="similarity">
    <text evidence="1">Belongs to the IAP family.</text>
</comment>
<dbReference type="GO" id="GO:0005634">
    <property type="term" value="C:nucleus"/>
    <property type="evidence" value="ECO:0007669"/>
    <property type="project" value="TreeGrafter"/>
</dbReference>
<reference evidence="9 10" key="1">
    <citation type="submission" date="2015-04" db="EMBL/GenBank/DDBJ databases">
        <authorList>
            <person name="Syromyatnikov M.Y."/>
            <person name="Popov V.N."/>
        </authorList>
    </citation>
    <scope>NUCLEOTIDE SEQUENCE [LARGE SCALE GENOMIC DNA]</scope>
</reference>
<dbReference type="InterPro" id="IPR001370">
    <property type="entry name" value="BIR_rpt"/>
</dbReference>
<feature type="domain" description="RING-type" evidence="8">
    <location>
        <begin position="350"/>
        <end position="385"/>
    </location>
</feature>
<feature type="compositionally biased region" description="Basic and acidic residues" evidence="7">
    <location>
        <begin position="31"/>
        <end position="40"/>
    </location>
</feature>
<dbReference type="CDD" id="cd16510">
    <property type="entry name" value="RING-HC_IAPs"/>
    <property type="match status" value="1"/>
</dbReference>
<dbReference type="PROSITE" id="PS50143">
    <property type="entry name" value="BIR_REPEAT_2"/>
    <property type="match status" value="2"/>
</dbReference>
<dbReference type="GO" id="GO:0089720">
    <property type="term" value="F:caspase binding"/>
    <property type="evidence" value="ECO:0007669"/>
    <property type="project" value="UniProtKB-ARBA"/>
</dbReference>
<dbReference type="GO" id="GO:0004869">
    <property type="term" value="F:cysteine-type endopeptidase inhibitor activity"/>
    <property type="evidence" value="ECO:0007669"/>
    <property type="project" value="UniProtKB-ARBA"/>
</dbReference>
<sequence length="397" mass="45140">MFFMLKFQQMGLPNAFRFLTGHDSPDNNSGGDKRDKHMTEATKSPGGPKPPTLDLNIEANRLKTFENWHVTFIDKHQLALLGFYYYGPSDMVKCYFCGVEIGMWEEGDDVLTDHMRWSPSCNLIRRNETNNVPISEAVLNQTLPPAPEPDVERMHTVSEGAIETLSEDDIHMYQHQIYGQGGLEAVLRGTLNLSSSTRPTISRPEHPEFAVEAKRLESYEDWPKTMRQKPQQLSDAGFYYTGKGDRVCCFSCGGGLKDWEENDDPWEQHAMWYGKCEYLKLMKGADFIENMVKQREEICKRSSEGMASCSSQSSQESLKDVQSSSSNESKQQENSDKSDEEEEKKDSKLCKICYSNEYNTIFLPCGHVIACAKCASSVSKCPACRQPFENVMRVYFS</sequence>
<dbReference type="OrthoDB" id="5855668at2759"/>
<evidence type="ECO:0000256" key="3">
    <source>
        <dbReference type="ARBA" id="ARBA00022723"/>
    </source>
</evidence>
<proteinExistence type="inferred from homology"/>
<dbReference type="GO" id="GO:0031398">
    <property type="term" value="P:positive regulation of protein ubiquitination"/>
    <property type="evidence" value="ECO:0007669"/>
    <property type="project" value="TreeGrafter"/>
</dbReference>
<dbReference type="SMART" id="SM00238">
    <property type="entry name" value="BIR"/>
    <property type="match status" value="2"/>
</dbReference>
<dbReference type="GO" id="GO:0008270">
    <property type="term" value="F:zinc ion binding"/>
    <property type="evidence" value="ECO:0007669"/>
    <property type="project" value="UniProtKB-KW"/>
</dbReference>
<evidence type="ECO:0000313" key="10">
    <source>
        <dbReference type="Proteomes" id="UP000183832"/>
    </source>
</evidence>
<dbReference type="GO" id="GO:0061630">
    <property type="term" value="F:ubiquitin protein ligase activity"/>
    <property type="evidence" value="ECO:0007669"/>
    <property type="project" value="TreeGrafter"/>
</dbReference>
<feature type="compositionally biased region" description="Low complexity" evidence="7">
    <location>
        <begin position="307"/>
        <end position="329"/>
    </location>
</feature>
<keyword evidence="3" id="KW-0479">Metal-binding</keyword>
<dbReference type="GO" id="GO:0051726">
    <property type="term" value="P:regulation of cell cycle"/>
    <property type="evidence" value="ECO:0007669"/>
    <property type="project" value="TreeGrafter"/>
</dbReference>
<evidence type="ECO:0000256" key="5">
    <source>
        <dbReference type="ARBA" id="ARBA00022833"/>
    </source>
</evidence>
<dbReference type="SUPFAM" id="SSF57924">
    <property type="entry name" value="Inhibitor of apoptosis (IAP) repeat"/>
    <property type="match status" value="2"/>
</dbReference>
<dbReference type="GO" id="GO:0090263">
    <property type="term" value="P:positive regulation of canonical Wnt signaling pathway"/>
    <property type="evidence" value="ECO:0007669"/>
    <property type="project" value="TreeGrafter"/>
</dbReference>
<gene>
    <name evidence="9" type="primary">putative Apoptosis 1 inhibitor</name>
    <name evidence="9" type="ORF">CLUMA_CG009286</name>
</gene>
<evidence type="ECO:0000256" key="4">
    <source>
        <dbReference type="ARBA" id="ARBA00022771"/>
    </source>
</evidence>
<dbReference type="GO" id="GO:0006915">
    <property type="term" value="P:apoptotic process"/>
    <property type="evidence" value="ECO:0007669"/>
    <property type="project" value="UniProtKB-KW"/>
</dbReference>
<keyword evidence="2" id="KW-0053">Apoptosis</keyword>
<dbReference type="GO" id="GO:0048471">
    <property type="term" value="C:perinuclear region of cytoplasm"/>
    <property type="evidence" value="ECO:0007669"/>
    <property type="project" value="UniProtKB-ARBA"/>
</dbReference>
<dbReference type="STRING" id="568069.A0A1J1I6B1"/>